<comment type="similarity">
    <text evidence="2">Belongs to the metallo-beta-lactamase superfamily.</text>
</comment>
<evidence type="ECO:0000256" key="2">
    <source>
        <dbReference type="ARBA" id="ARBA00007749"/>
    </source>
</evidence>
<dbReference type="Gene3D" id="3.60.15.10">
    <property type="entry name" value="Ribonuclease Z/Hydroxyacylglutathione hydrolase-like"/>
    <property type="match status" value="1"/>
</dbReference>
<keyword evidence="3" id="KW-0479">Metal-binding</keyword>
<evidence type="ECO:0000313" key="7">
    <source>
        <dbReference type="EMBL" id="MER0423035.1"/>
    </source>
</evidence>
<dbReference type="InterPro" id="IPR051013">
    <property type="entry name" value="MBL_superfamily_lactonases"/>
</dbReference>
<dbReference type="PANTHER" id="PTHR42978">
    <property type="entry name" value="QUORUM-QUENCHING LACTONASE YTNP-RELATED-RELATED"/>
    <property type="match status" value="1"/>
</dbReference>
<keyword evidence="8" id="KW-1185">Reference proteome</keyword>
<evidence type="ECO:0000313" key="8">
    <source>
        <dbReference type="Proteomes" id="UP001456562"/>
    </source>
</evidence>
<evidence type="ECO:0000256" key="3">
    <source>
        <dbReference type="ARBA" id="ARBA00022723"/>
    </source>
</evidence>
<evidence type="ECO:0000256" key="5">
    <source>
        <dbReference type="ARBA" id="ARBA00022833"/>
    </source>
</evidence>
<accession>A0ABV1PVU9</accession>
<dbReference type="EMBL" id="JBEJUE010000001">
    <property type="protein sequence ID" value="MER0423035.1"/>
    <property type="molecule type" value="Genomic_DNA"/>
</dbReference>
<dbReference type="Proteomes" id="UP001456562">
    <property type="component" value="Unassembled WGS sequence"/>
</dbReference>
<comment type="caution">
    <text evidence="7">The sequence shown here is derived from an EMBL/GenBank/DDBJ whole genome shotgun (WGS) entry which is preliminary data.</text>
</comment>
<name>A0ABV1PVU9_STRMI</name>
<keyword evidence="5" id="KW-0862">Zinc</keyword>
<proteinExistence type="inferred from homology"/>
<evidence type="ECO:0000256" key="4">
    <source>
        <dbReference type="ARBA" id="ARBA00022801"/>
    </source>
</evidence>
<organism evidence="7 8">
    <name type="scientific">Streptomyces microflavus</name>
    <name type="common">Streptomyces lipmanii</name>
    <dbReference type="NCBI Taxonomy" id="1919"/>
    <lineage>
        <taxon>Bacteria</taxon>
        <taxon>Bacillati</taxon>
        <taxon>Actinomycetota</taxon>
        <taxon>Actinomycetes</taxon>
        <taxon>Kitasatosporales</taxon>
        <taxon>Streptomycetaceae</taxon>
        <taxon>Streptomyces</taxon>
    </lineage>
</organism>
<comment type="cofactor">
    <cofactor evidence="1">
        <name>Zn(2+)</name>
        <dbReference type="ChEBI" id="CHEBI:29105"/>
    </cofactor>
</comment>
<sequence length="267" mass="28322">MTHRTNVTGAGAGTVTVIGTGTVAVAGTGTVTVHRLDLGFFVRPAAEVGGPHPRVEPVLAYLVEHERGRLLFDTGIGAGDPGAEAHYRPRRRPLEGALAAAGAALEDVAVVVNCHLHFDHIGGNPLLAGVPVLVQETELATARRGGYTIDALFDFPGARYEELSGEAELWPGVWIVPTPGHTDGHQSLVVRQGDGTVVVLAGQAHDFASHYASDELARRAALDGVAPPLPPYRPWLDRLADFEPGRVFFAHDCSVWEPVPGQVRPSQ</sequence>
<dbReference type="PANTHER" id="PTHR42978:SF2">
    <property type="entry name" value="102 KBASES UNSTABLE REGION: FROM 1 TO 119443"/>
    <property type="match status" value="1"/>
</dbReference>
<reference evidence="7 8" key="1">
    <citation type="submission" date="2024-01" db="EMBL/GenBank/DDBJ databases">
        <title>Metagenomic exploration of the rhizosphere soil microbial community and their significance in facilitating the development of wild simulated ginseng.</title>
        <authorList>
            <person name="Huang J."/>
        </authorList>
    </citation>
    <scope>NUCLEOTIDE SEQUENCE [LARGE SCALE GENOMIC DNA]</scope>
    <source>
        <strain evidence="7 8">WY141</strain>
    </source>
</reference>
<evidence type="ECO:0000256" key="1">
    <source>
        <dbReference type="ARBA" id="ARBA00001947"/>
    </source>
</evidence>
<dbReference type="Pfam" id="PF00753">
    <property type="entry name" value="Lactamase_B"/>
    <property type="match status" value="1"/>
</dbReference>
<dbReference type="SMART" id="SM00849">
    <property type="entry name" value="Lactamase_B"/>
    <property type="match status" value="1"/>
</dbReference>
<dbReference type="SUPFAM" id="SSF56281">
    <property type="entry name" value="Metallo-hydrolase/oxidoreductase"/>
    <property type="match status" value="1"/>
</dbReference>
<dbReference type="InterPro" id="IPR001279">
    <property type="entry name" value="Metallo-B-lactamas"/>
</dbReference>
<keyword evidence="4" id="KW-0378">Hydrolase</keyword>
<protein>
    <submittedName>
        <fullName evidence="7">MBL fold metallo-hydrolase</fullName>
    </submittedName>
</protein>
<dbReference type="RefSeq" id="WP_350239304.1">
    <property type="nucleotide sequence ID" value="NZ_JBHXQS010000012.1"/>
</dbReference>
<gene>
    <name evidence="7" type="ORF">ABR748_02320</name>
</gene>
<dbReference type="InterPro" id="IPR036866">
    <property type="entry name" value="RibonucZ/Hydroxyglut_hydro"/>
</dbReference>
<evidence type="ECO:0000259" key="6">
    <source>
        <dbReference type="SMART" id="SM00849"/>
    </source>
</evidence>
<feature type="domain" description="Metallo-beta-lactamase" evidence="6">
    <location>
        <begin position="57"/>
        <end position="251"/>
    </location>
</feature>